<dbReference type="Gene3D" id="3.30.420.10">
    <property type="entry name" value="Ribonuclease H-like superfamily/Ribonuclease H"/>
    <property type="match status" value="1"/>
</dbReference>
<dbReference type="PANTHER" id="PTHR42648">
    <property type="entry name" value="TRANSPOSASE, PUTATIVE-RELATED"/>
    <property type="match status" value="1"/>
</dbReference>
<evidence type="ECO:0000256" key="1">
    <source>
        <dbReference type="SAM" id="SignalP"/>
    </source>
</evidence>
<name>A0A4Y1RBE2_PRUDU</name>
<gene>
    <name evidence="3" type="ORF">Prudu_011579</name>
</gene>
<dbReference type="PANTHER" id="PTHR42648:SF22">
    <property type="entry name" value="REVERSE TRANSCRIPTASE TY1_COPIA-TYPE DOMAIN-CONTAINING PROTEIN"/>
    <property type="match status" value="1"/>
</dbReference>
<reference evidence="3" key="1">
    <citation type="journal article" date="2019" name="Science">
        <title>Mutation of a bHLH transcription factor allowed almond domestication.</title>
        <authorList>
            <person name="Sanchez-Perez R."/>
            <person name="Pavan S."/>
            <person name="Mazzeo R."/>
            <person name="Moldovan C."/>
            <person name="Aiese Cigliano R."/>
            <person name="Del Cueto J."/>
            <person name="Ricciardi F."/>
            <person name="Lotti C."/>
            <person name="Ricciardi L."/>
            <person name="Dicenta F."/>
            <person name="Lopez-Marques R.L."/>
            <person name="Lindberg Moller B."/>
        </authorList>
    </citation>
    <scope>NUCLEOTIDE SEQUENCE</scope>
</reference>
<keyword evidence="1" id="KW-0732">Signal</keyword>
<dbReference type="SUPFAM" id="SSF53098">
    <property type="entry name" value="Ribonuclease H-like"/>
    <property type="match status" value="1"/>
</dbReference>
<dbReference type="InterPro" id="IPR039537">
    <property type="entry name" value="Retrotran_Ty1/copia-like"/>
</dbReference>
<dbReference type="PROSITE" id="PS50994">
    <property type="entry name" value="INTEGRASE"/>
    <property type="match status" value="1"/>
</dbReference>
<dbReference type="EMBL" id="AP019300">
    <property type="protein sequence ID" value="BBH01335.1"/>
    <property type="molecule type" value="Genomic_DNA"/>
</dbReference>
<dbReference type="AlphaFoldDB" id="A0A4Y1RBE2"/>
<accession>A0A4Y1RBE2</accession>
<feature type="non-terminal residue" evidence="3">
    <location>
        <position position="1"/>
    </location>
</feature>
<dbReference type="InterPro" id="IPR036397">
    <property type="entry name" value="RNaseH_sf"/>
</dbReference>
<dbReference type="GO" id="GO:0003676">
    <property type="term" value="F:nucleic acid binding"/>
    <property type="evidence" value="ECO:0007669"/>
    <property type="project" value="InterPro"/>
</dbReference>
<evidence type="ECO:0000313" key="3">
    <source>
        <dbReference type="EMBL" id="BBH01335.1"/>
    </source>
</evidence>
<proteinExistence type="predicted"/>
<evidence type="ECO:0000259" key="2">
    <source>
        <dbReference type="PROSITE" id="PS50994"/>
    </source>
</evidence>
<feature type="domain" description="Integrase catalytic" evidence="2">
    <location>
        <begin position="35"/>
        <end position="149"/>
    </location>
</feature>
<dbReference type="Pfam" id="PF00665">
    <property type="entry name" value="rve"/>
    <property type="match status" value="1"/>
</dbReference>
<keyword evidence="3" id="KW-0675">Receptor</keyword>
<feature type="chain" id="PRO_5021313535" evidence="1">
    <location>
        <begin position="20"/>
        <end position="149"/>
    </location>
</feature>
<organism evidence="3">
    <name type="scientific">Prunus dulcis</name>
    <name type="common">Almond</name>
    <name type="synonym">Amygdalus dulcis</name>
    <dbReference type="NCBI Taxonomy" id="3755"/>
    <lineage>
        <taxon>Eukaryota</taxon>
        <taxon>Viridiplantae</taxon>
        <taxon>Streptophyta</taxon>
        <taxon>Embryophyta</taxon>
        <taxon>Tracheophyta</taxon>
        <taxon>Spermatophyta</taxon>
        <taxon>Magnoliopsida</taxon>
        <taxon>eudicotyledons</taxon>
        <taxon>Gunneridae</taxon>
        <taxon>Pentapetalae</taxon>
        <taxon>rosids</taxon>
        <taxon>fabids</taxon>
        <taxon>Rosales</taxon>
        <taxon>Rosaceae</taxon>
        <taxon>Amygdaloideae</taxon>
        <taxon>Amygdaleae</taxon>
        <taxon>Prunus</taxon>
    </lineage>
</organism>
<dbReference type="InterPro" id="IPR001584">
    <property type="entry name" value="Integrase_cat-core"/>
</dbReference>
<feature type="signal peptide" evidence="1">
    <location>
        <begin position="1"/>
        <end position="19"/>
    </location>
</feature>
<sequence>IFTLRRFLVVHFIPYLLSSFKNSDFTCDTCILAKSHYVPYPLRPSPITASSGVRWFVTFVDDCTRMTWLYLLKNKNKVFSGFQLLHKQMKAQFNAQIQILLSDNGGEFFNHNFQAYFQQHEIIYDMTSPQTPQQNGVAERKNQHLLEIA</sequence>
<protein>
    <submittedName>
        <fullName evidence="3">Receptor like protein 35</fullName>
    </submittedName>
</protein>
<dbReference type="GO" id="GO:0015074">
    <property type="term" value="P:DNA integration"/>
    <property type="evidence" value="ECO:0007669"/>
    <property type="project" value="InterPro"/>
</dbReference>
<dbReference type="InterPro" id="IPR012337">
    <property type="entry name" value="RNaseH-like_sf"/>
</dbReference>